<dbReference type="Pfam" id="PF00432">
    <property type="entry name" value="Prenyltrans"/>
    <property type="match status" value="1"/>
</dbReference>
<keyword evidence="10" id="KW-0732">Signal</keyword>
<comment type="caution">
    <text evidence="12">The sequence shown here is derived from an EMBL/GenBank/DDBJ whole genome shotgun (WGS) entry which is preliminary data.</text>
</comment>
<evidence type="ECO:0000256" key="2">
    <source>
        <dbReference type="ARBA" id="ARBA00010497"/>
    </source>
</evidence>
<evidence type="ECO:0000259" key="11">
    <source>
        <dbReference type="Pfam" id="PF00432"/>
    </source>
</evidence>
<keyword evidence="4" id="KW-0808">Transferase</keyword>
<evidence type="ECO:0000313" key="13">
    <source>
        <dbReference type="Proteomes" id="UP000751190"/>
    </source>
</evidence>
<dbReference type="OrthoDB" id="5428259at2759"/>
<dbReference type="InterPro" id="IPR001330">
    <property type="entry name" value="Prenyltrans"/>
</dbReference>
<protein>
    <recommendedName>
        <fullName evidence="8">Geranylgeranyl transferase type II subunit beta</fullName>
    </recommendedName>
    <alternativeName>
        <fullName evidence="9">Type II protein geranyl-geranyltransferase subunit beta</fullName>
    </alternativeName>
</protein>
<dbReference type="EMBL" id="JAGTXO010000001">
    <property type="protein sequence ID" value="KAG8470875.1"/>
    <property type="molecule type" value="Genomic_DNA"/>
</dbReference>
<dbReference type="GO" id="GO:0005968">
    <property type="term" value="C:Rab-protein geranylgeranyltransferase complex"/>
    <property type="evidence" value="ECO:0007669"/>
    <property type="project" value="TreeGrafter"/>
</dbReference>
<evidence type="ECO:0000256" key="7">
    <source>
        <dbReference type="ARBA" id="ARBA00022833"/>
    </source>
</evidence>
<evidence type="ECO:0000256" key="6">
    <source>
        <dbReference type="ARBA" id="ARBA00022737"/>
    </source>
</evidence>
<keyword evidence="6" id="KW-0677">Repeat</keyword>
<keyword evidence="5" id="KW-0479">Metal-binding</keyword>
<feature type="signal peptide" evidence="10">
    <location>
        <begin position="1"/>
        <end position="16"/>
    </location>
</feature>
<dbReference type="PANTHER" id="PTHR11774">
    <property type="entry name" value="GERANYLGERANYL TRANSFERASE TYPE BETA SUBUNIT"/>
    <property type="match status" value="1"/>
</dbReference>
<keyword evidence="7" id="KW-0862">Zinc</keyword>
<dbReference type="Gene3D" id="1.50.10.20">
    <property type="match status" value="1"/>
</dbReference>
<gene>
    <name evidence="12" type="ORF">KFE25_009296</name>
</gene>
<feature type="chain" id="PRO_5035180387" description="Geranylgeranyl transferase type II subunit beta" evidence="10">
    <location>
        <begin position="17"/>
        <end position="353"/>
    </location>
</feature>
<feature type="domain" description="Prenyltransferase alpha-alpha toroid" evidence="11">
    <location>
        <begin position="27"/>
        <end position="302"/>
    </location>
</feature>
<evidence type="ECO:0000256" key="9">
    <source>
        <dbReference type="ARBA" id="ARBA00032766"/>
    </source>
</evidence>
<dbReference type="Proteomes" id="UP000751190">
    <property type="component" value="Unassembled WGS sequence"/>
</dbReference>
<dbReference type="GO" id="GO:0004663">
    <property type="term" value="F:Rab geranylgeranyltransferase activity"/>
    <property type="evidence" value="ECO:0007669"/>
    <property type="project" value="TreeGrafter"/>
</dbReference>
<dbReference type="SUPFAM" id="SSF48239">
    <property type="entry name" value="Terpenoid cyclases/Protein prenyltransferases"/>
    <property type="match status" value="1"/>
</dbReference>
<dbReference type="AlphaFoldDB" id="A0A8J5Y3I3"/>
<evidence type="ECO:0000256" key="1">
    <source>
        <dbReference type="ARBA" id="ARBA00001947"/>
    </source>
</evidence>
<dbReference type="PANTHER" id="PTHR11774:SF11">
    <property type="entry name" value="GERANYLGERANYL TRANSFERASE TYPE-2 SUBUNIT BETA"/>
    <property type="match status" value="1"/>
</dbReference>
<comment type="similarity">
    <text evidence="2">Belongs to the protein prenyltransferase subunit beta family.</text>
</comment>
<organism evidence="12 13">
    <name type="scientific">Diacronema lutheri</name>
    <name type="common">Unicellular marine alga</name>
    <name type="synonym">Monochrysis lutheri</name>
    <dbReference type="NCBI Taxonomy" id="2081491"/>
    <lineage>
        <taxon>Eukaryota</taxon>
        <taxon>Haptista</taxon>
        <taxon>Haptophyta</taxon>
        <taxon>Pavlovophyceae</taxon>
        <taxon>Pavlovales</taxon>
        <taxon>Pavlovaceae</taxon>
        <taxon>Diacronema</taxon>
    </lineage>
</organism>
<keyword evidence="3" id="KW-0637">Prenyltransferase</keyword>
<evidence type="ECO:0000256" key="4">
    <source>
        <dbReference type="ARBA" id="ARBA00022679"/>
    </source>
</evidence>
<keyword evidence="13" id="KW-1185">Reference proteome</keyword>
<evidence type="ECO:0000256" key="3">
    <source>
        <dbReference type="ARBA" id="ARBA00022602"/>
    </source>
</evidence>
<evidence type="ECO:0000313" key="12">
    <source>
        <dbReference type="EMBL" id="KAG8470875.1"/>
    </source>
</evidence>
<sequence length="353" mass="37312">MAPIVALLGCWALADGGADHRVAARGYLLRTYARALDAGAETVALAHMTHAYWLVAALRLAGGHDRVRAEDVLLLVAARRNTDGGYGATPGAESSALHTLAAVQLGALLGELRALRADRALHAFAHAQLRDSVGTAGCDARQACCAVLTLRLLGTAPAAGSADAVALRDAILRCRNWDGAFGGAPSAESHAGTTFCCIATLGALGELGALDRPDQTARWLVERQQPCGGFNGRPDKAADLCYTWWCAASLDMLGRMHWLDARCALRFVERCAHADGGLAHAPGELSDPYHTFFGLAARALLVDALDEQLVNQRAVECAYALPRSAVPADSRLCVVPLDQPLSLAPSTVWNERH</sequence>
<accession>A0A8J5Y3I3</accession>
<name>A0A8J5Y3I3_DIALT</name>
<evidence type="ECO:0000256" key="10">
    <source>
        <dbReference type="SAM" id="SignalP"/>
    </source>
</evidence>
<dbReference type="OMA" id="LAHMTHA"/>
<dbReference type="InterPro" id="IPR008930">
    <property type="entry name" value="Terpenoid_cyclase/PrenylTrfase"/>
</dbReference>
<reference evidence="12" key="1">
    <citation type="submission" date="2021-05" db="EMBL/GenBank/DDBJ databases">
        <title>The genome of the haptophyte Pavlova lutheri (Diacronema luteri, Pavlovales) - a model for lipid biosynthesis in eukaryotic algae.</title>
        <authorList>
            <person name="Hulatt C.J."/>
            <person name="Posewitz M.C."/>
        </authorList>
    </citation>
    <scope>NUCLEOTIDE SEQUENCE</scope>
    <source>
        <strain evidence="12">NIVA-4/92</strain>
    </source>
</reference>
<dbReference type="InterPro" id="IPR045089">
    <property type="entry name" value="PGGT1B-like"/>
</dbReference>
<evidence type="ECO:0000256" key="5">
    <source>
        <dbReference type="ARBA" id="ARBA00022723"/>
    </source>
</evidence>
<dbReference type="GO" id="GO:0046872">
    <property type="term" value="F:metal ion binding"/>
    <property type="evidence" value="ECO:0007669"/>
    <property type="project" value="UniProtKB-KW"/>
</dbReference>
<proteinExistence type="inferred from homology"/>
<evidence type="ECO:0000256" key="8">
    <source>
        <dbReference type="ARBA" id="ARBA00030816"/>
    </source>
</evidence>
<comment type="cofactor">
    <cofactor evidence="1">
        <name>Zn(2+)</name>
        <dbReference type="ChEBI" id="CHEBI:29105"/>
    </cofactor>
</comment>